<feature type="compositionally biased region" description="Acidic residues" evidence="11">
    <location>
        <begin position="177"/>
        <end position="188"/>
    </location>
</feature>
<keyword evidence="8" id="KW-0804">Transcription</keyword>
<keyword evidence="6" id="KW-0156">Chromatin regulator</keyword>
<evidence type="ECO:0000259" key="12">
    <source>
        <dbReference type="Pfam" id="PF00850"/>
    </source>
</evidence>
<feature type="domain" description="Histone deacetylase" evidence="12">
    <location>
        <begin position="2"/>
        <end position="72"/>
    </location>
</feature>
<comment type="catalytic activity">
    <reaction evidence="10">
        <text>N(6)-acetyl-L-lysyl-[histone] + H2O = L-lysyl-[histone] + acetate</text>
        <dbReference type="Rhea" id="RHEA:58196"/>
        <dbReference type="Rhea" id="RHEA-COMP:9845"/>
        <dbReference type="Rhea" id="RHEA-COMP:11338"/>
        <dbReference type="ChEBI" id="CHEBI:15377"/>
        <dbReference type="ChEBI" id="CHEBI:29969"/>
        <dbReference type="ChEBI" id="CHEBI:30089"/>
        <dbReference type="ChEBI" id="CHEBI:61930"/>
        <dbReference type="EC" id="3.5.1.98"/>
    </reaction>
</comment>
<dbReference type="Gene3D" id="3.40.800.20">
    <property type="entry name" value="Histone deacetylase domain"/>
    <property type="match status" value="1"/>
</dbReference>
<dbReference type="OrthoDB" id="5232919at2759"/>
<evidence type="ECO:0000256" key="6">
    <source>
        <dbReference type="ARBA" id="ARBA00022853"/>
    </source>
</evidence>
<sequence length="188" mass="19635">DFAPEIVLVSAGFDAAAGHAAPLGGYKVSAACFGFMTQQLMQLAGGKVILSLEGGYDLPAICDASQECVRALLGDEIATLSEEELRRPPCQNAVDTLQKTIAIQIPHWPCIKRHAHTVSYSAIEAAQKEKEEAETVTAMAGLSMQQRAAAAGGPQGAQNSSSPNSASGHIPSSPSEGSEEPMDQDEVK</sequence>
<dbReference type="InterPro" id="IPR037138">
    <property type="entry name" value="His_deacetylse_dom_sf"/>
</dbReference>
<evidence type="ECO:0000256" key="2">
    <source>
        <dbReference type="ARBA" id="ARBA00007738"/>
    </source>
</evidence>
<dbReference type="GO" id="GO:0000118">
    <property type="term" value="C:histone deacetylase complex"/>
    <property type="evidence" value="ECO:0007669"/>
    <property type="project" value="TreeGrafter"/>
</dbReference>
<dbReference type="SUPFAM" id="SSF52768">
    <property type="entry name" value="Arginase/deacetylase"/>
    <property type="match status" value="1"/>
</dbReference>
<dbReference type="PANTHER" id="PTHR10625">
    <property type="entry name" value="HISTONE DEACETYLASE HDAC1-RELATED"/>
    <property type="match status" value="1"/>
</dbReference>
<evidence type="ECO:0000256" key="5">
    <source>
        <dbReference type="ARBA" id="ARBA00022801"/>
    </source>
</evidence>
<protein>
    <recommendedName>
        <fullName evidence="3">histone deacetylase</fullName>
        <ecNumber evidence="3">3.5.1.98</ecNumber>
    </recommendedName>
</protein>
<evidence type="ECO:0000256" key="1">
    <source>
        <dbReference type="ARBA" id="ARBA00004123"/>
    </source>
</evidence>
<organism evidence="13 14">
    <name type="scientific">Ladona fulva</name>
    <name type="common">Scarce chaser dragonfly</name>
    <name type="synonym">Libellula fulva</name>
    <dbReference type="NCBI Taxonomy" id="123851"/>
    <lineage>
        <taxon>Eukaryota</taxon>
        <taxon>Metazoa</taxon>
        <taxon>Ecdysozoa</taxon>
        <taxon>Arthropoda</taxon>
        <taxon>Hexapoda</taxon>
        <taxon>Insecta</taxon>
        <taxon>Pterygota</taxon>
        <taxon>Palaeoptera</taxon>
        <taxon>Odonata</taxon>
        <taxon>Epiprocta</taxon>
        <taxon>Anisoptera</taxon>
        <taxon>Libelluloidea</taxon>
        <taxon>Libellulidae</taxon>
        <taxon>Ladona</taxon>
    </lineage>
</organism>
<evidence type="ECO:0000256" key="9">
    <source>
        <dbReference type="ARBA" id="ARBA00023242"/>
    </source>
</evidence>
<comment type="subcellular location">
    <subcellularLocation>
        <location evidence="1">Nucleus</location>
    </subcellularLocation>
</comment>
<accession>A0A8K0KMU4</accession>
<dbReference type="Proteomes" id="UP000792457">
    <property type="component" value="Unassembled WGS sequence"/>
</dbReference>
<keyword evidence="4" id="KW-0678">Repressor</keyword>
<dbReference type="AlphaFoldDB" id="A0A8K0KMU4"/>
<feature type="region of interest" description="Disordered" evidence="11">
    <location>
        <begin position="134"/>
        <end position="188"/>
    </location>
</feature>
<name>A0A8K0KMU4_LADFU</name>
<dbReference type="GO" id="GO:0141221">
    <property type="term" value="F:histone deacetylase activity, hydrolytic mechanism"/>
    <property type="evidence" value="ECO:0007669"/>
    <property type="project" value="UniProtKB-EC"/>
</dbReference>
<keyword evidence="7" id="KW-0805">Transcription regulation</keyword>
<proteinExistence type="inferred from homology"/>
<evidence type="ECO:0000313" key="13">
    <source>
        <dbReference type="EMBL" id="KAG8237537.1"/>
    </source>
</evidence>
<dbReference type="PANTHER" id="PTHR10625:SF5">
    <property type="entry name" value="HISTONE DEACETYLASE"/>
    <property type="match status" value="1"/>
</dbReference>
<evidence type="ECO:0000256" key="10">
    <source>
        <dbReference type="ARBA" id="ARBA00048287"/>
    </source>
</evidence>
<dbReference type="Pfam" id="PF00850">
    <property type="entry name" value="Hist_deacetyl"/>
    <property type="match status" value="1"/>
</dbReference>
<evidence type="ECO:0000256" key="11">
    <source>
        <dbReference type="SAM" id="MobiDB-lite"/>
    </source>
</evidence>
<dbReference type="GO" id="GO:0040029">
    <property type="term" value="P:epigenetic regulation of gene expression"/>
    <property type="evidence" value="ECO:0007669"/>
    <property type="project" value="TreeGrafter"/>
</dbReference>
<keyword evidence="9" id="KW-0539">Nucleus</keyword>
<dbReference type="EC" id="3.5.1.98" evidence="3"/>
<evidence type="ECO:0000256" key="7">
    <source>
        <dbReference type="ARBA" id="ARBA00023015"/>
    </source>
</evidence>
<keyword evidence="14" id="KW-1185">Reference proteome</keyword>
<keyword evidence="5" id="KW-0378">Hydrolase</keyword>
<dbReference type="InterPro" id="IPR023696">
    <property type="entry name" value="Ureohydrolase_dom_sf"/>
</dbReference>
<comment type="caution">
    <text evidence="13">The sequence shown here is derived from an EMBL/GenBank/DDBJ whole genome shotgun (WGS) entry which is preliminary data.</text>
</comment>
<gene>
    <name evidence="13" type="ORF">J437_LFUL017467</name>
</gene>
<dbReference type="EMBL" id="KZ309183">
    <property type="protein sequence ID" value="KAG8237537.1"/>
    <property type="molecule type" value="Genomic_DNA"/>
</dbReference>
<evidence type="ECO:0000256" key="8">
    <source>
        <dbReference type="ARBA" id="ARBA00023163"/>
    </source>
</evidence>
<reference evidence="13" key="2">
    <citation type="submission" date="2017-10" db="EMBL/GenBank/DDBJ databases">
        <title>Ladona fulva Genome sequencing and assembly.</title>
        <authorList>
            <person name="Murali S."/>
            <person name="Richards S."/>
            <person name="Bandaranaike D."/>
            <person name="Bellair M."/>
            <person name="Blankenburg K."/>
            <person name="Chao H."/>
            <person name="Dinh H."/>
            <person name="Doddapaneni H."/>
            <person name="Dugan-Rocha S."/>
            <person name="Elkadiri S."/>
            <person name="Gnanaolivu R."/>
            <person name="Hernandez B."/>
            <person name="Skinner E."/>
            <person name="Javaid M."/>
            <person name="Lee S."/>
            <person name="Li M."/>
            <person name="Ming W."/>
            <person name="Munidasa M."/>
            <person name="Muniz J."/>
            <person name="Nguyen L."/>
            <person name="Hughes D."/>
            <person name="Osuji N."/>
            <person name="Pu L.-L."/>
            <person name="Puazo M."/>
            <person name="Qu C."/>
            <person name="Quiroz J."/>
            <person name="Raj R."/>
            <person name="Weissenberger G."/>
            <person name="Xin Y."/>
            <person name="Zou X."/>
            <person name="Han Y."/>
            <person name="Worley K."/>
            <person name="Muzny D."/>
            <person name="Gibbs R."/>
        </authorList>
    </citation>
    <scope>NUCLEOTIDE SEQUENCE</scope>
    <source>
        <strain evidence="13">Sampled in the wild</strain>
    </source>
</reference>
<evidence type="ECO:0000256" key="4">
    <source>
        <dbReference type="ARBA" id="ARBA00022491"/>
    </source>
</evidence>
<evidence type="ECO:0000256" key="3">
    <source>
        <dbReference type="ARBA" id="ARBA00012111"/>
    </source>
</evidence>
<comment type="similarity">
    <text evidence="2">Belongs to the histone deacetylase family. HD type 2 subfamily.</text>
</comment>
<reference evidence="13" key="1">
    <citation type="submission" date="2013-04" db="EMBL/GenBank/DDBJ databases">
        <authorList>
            <person name="Qu J."/>
            <person name="Murali S.C."/>
            <person name="Bandaranaike D."/>
            <person name="Bellair M."/>
            <person name="Blankenburg K."/>
            <person name="Chao H."/>
            <person name="Dinh H."/>
            <person name="Doddapaneni H."/>
            <person name="Downs B."/>
            <person name="Dugan-Rocha S."/>
            <person name="Elkadiri S."/>
            <person name="Gnanaolivu R.D."/>
            <person name="Hernandez B."/>
            <person name="Javaid M."/>
            <person name="Jayaseelan J.C."/>
            <person name="Lee S."/>
            <person name="Li M."/>
            <person name="Ming W."/>
            <person name="Munidasa M."/>
            <person name="Muniz J."/>
            <person name="Nguyen L."/>
            <person name="Ongeri F."/>
            <person name="Osuji N."/>
            <person name="Pu L.-L."/>
            <person name="Puazo M."/>
            <person name="Qu C."/>
            <person name="Quiroz J."/>
            <person name="Raj R."/>
            <person name="Weissenberger G."/>
            <person name="Xin Y."/>
            <person name="Zou X."/>
            <person name="Han Y."/>
            <person name="Richards S."/>
            <person name="Worley K."/>
            <person name="Muzny D."/>
            <person name="Gibbs R."/>
        </authorList>
    </citation>
    <scope>NUCLEOTIDE SEQUENCE</scope>
    <source>
        <strain evidence="13">Sampled in the wild</strain>
    </source>
</reference>
<feature type="non-terminal residue" evidence="13">
    <location>
        <position position="1"/>
    </location>
</feature>
<dbReference type="InterPro" id="IPR023801">
    <property type="entry name" value="His_deacetylse_dom"/>
</dbReference>
<feature type="compositionally biased region" description="Low complexity" evidence="11">
    <location>
        <begin position="135"/>
        <end position="158"/>
    </location>
</feature>
<evidence type="ECO:0000313" key="14">
    <source>
        <dbReference type="Proteomes" id="UP000792457"/>
    </source>
</evidence>